<accession>A0A4R7TIX0</accession>
<evidence type="ECO:0000256" key="1">
    <source>
        <dbReference type="SAM" id="Phobius"/>
    </source>
</evidence>
<comment type="caution">
    <text evidence="2">The sequence shown here is derived from an EMBL/GenBank/DDBJ whole genome shotgun (WGS) entry which is preliminary data.</text>
</comment>
<organism evidence="2 3">
    <name type="scientific">Kribbella voronezhensis</name>
    <dbReference type="NCBI Taxonomy" id="2512212"/>
    <lineage>
        <taxon>Bacteria</taxon>
        <taxon>Bacillati</taxon>
        <taxon>Actinomycetota</taxon>
        <taxon>Actinomycetes</taxon>
        <taxon>Propionibacteriales</taxon>
        <taxon>Kribbellaceae</taxon>
        <taxon>Kribbella</taxon>
    </lineage>
</organism>
<gene>
    <name evidence="2" type="ORF">EV138_5176</name>
</gene>
<evidence type="ECO:0000313" key="3">
    <source>
        <dbReference type="Proteomes" id="UP000295151"/>
    </source>
</evidence>
<dbReference type="AlphaFoldDB" id="A0A4R7TIX0"/>
<dbReference type="Proteomes" id="UP000295151">
    <property type="component" value="Unassembled WGS sequence"/>
</dbReference>
<evidence type="ECO:0000313" key="2">
    <source>
        <dbReference type="EMBL" id="TDU91568.1"/>
    </source>
</evidence>
<feature type="transmembrane region" description="Helical" evidence="1">
    <location>
        <begin position="58"/>
        <end position="81"/>
    </location>
</feature>
<keyword evidence="1" id="KW-0472">Membrane</keyword>
<feature type="transmembrane region" description="Helical" evidence="1">
    <location>
        <begin position="88"/>
        <end position="109"/>
    </location>
</feature>
<protein>
    <submittedName>
        <fullName evidence="2">Uncharacterized protein</fullName>
    </submittedName>
</protein>
<name>A0A4R7TIX0_9ACTN</name>
<dbReference type="EMBL" id="SOCE01000001">
    <property type="protein sequence ID" value="TDU91568.1"/>
    <property type="molecule type" value="Genomic_DNA"/>
</dbReference>
<keyword evidence="1" id="KW-0812">Transmembrane</keyword>
<keyword evidence="3" id="KW-1185">Reference proteome</keyword>
<feature type="transmembrane region" description="Helical" evidence="1">
    <location>
        <begin position="121"/>
        <end position="141"/>
    </location>
</feature>
<keyword evidence="1" id="KW-1133">Transmembrane helix</keyword>
<proteinExistence type="predicted"/>
<sequence length="145" mass="15072">MRQSLSETRTTGRSTTLIAAGLSLVLGAAAIVDQAGSQSLVEHATTAYTSYGKQPSAGALYGLLYGVVVVDVALWLLVAGVARRRRQIAAGLAALMVLISAGLAVLLLASSEYGVRIFPPLWGLLALLPAIAGAVAIPYLIRRRT</sequence>
<dbReference type="RefSeq" id="WP_133981290.1">
    <property type="nucleotide sequence ID" value="NZ_SOCE01000001.1"/>
</dbReference>
<reference evidence="2 3" key="1">
    <citation type="submission" date="2019-03" db="EMBL/GenBank/DDBJ databases">
        <title>Genomic Encyclopedia of Type Strains, Phase III (KMG-III): the genomes of soil and plant-associated and newly described type strains.</title>
        <authorList>
            <person name="Whitman W."/>
        </authorList>
    </citation>
    <scope>NUCLEOTIDE SEQUENCE [LARGE SCALE GENOMIC DNA]</scope>
    <source>
        <strain evidence="2 3">VKM Ac-2575</strain>
    </source>
</reference>